<dbReference type="Pfam" id="PF00768">
    <property type="entry name" value="Peptidase_S11"/>
    <property type="match status" value="1"/>
</dbReference>
<name>A0A0G0Z1P1_9BACT</name>
<keyword evidence="2" id="KW-0732">Signal</keyword>
<organism evidence="11 12">
    <name type="scientific">Candidatus Collierbacteria bacterium GW2011_GWA2_42_17</name>
    <dbReference type="NCBI Taxonomy" id="1618378"/>
    <lineage>
        <taxon>Bacteria</taxon>
        <taxon>Candidatus Collieribacteriota</taxon>
    </lineage>
</organism>
<evidence type="ECO:0000256" key="9">
    <source>
        <dbReference type="RuleBase" id="RU004016"/>
    </source>
</evidence>
<dbReference type="InterPro" id="IPR018044">
    <property type="entry name" value="Peptidase_S11"/>
</dbReference>
<feature type="active site" description="Acyl-ester intermediate" evidence="7">
    <location>
        <position position="95"/>
    </location>
</feature>
<keyword evidence="3" id="KW-0378">Hydrolase</keyword>
<keyword evidence="6" id="KW-0961">Cell wall biogenesis/degradation</keyword>
<sequence>MAKKTFFVLLFLAAVPGIFFALPKILKSDLISPFFQGPDQTEKISQRVSPPPPLDISKAKTISSLENIPRYLVYNSDSNKVYYAKGADIRLSPASFTKLLSTQVALDLVPKEFMITATKQSIDKVPTILGLKEGEKISVSDLLRGAIATSANDAAQTLADGAAKAVGISPVEFIYYMNAKAQLLGLKNSHFSNPDGLDEQNQYSTLLDIAKLVNNVQKNYPEIMEAAQSNNQDIQKTADHGFYYLPNWNGLLGVYPGITGLKIAYTEEAGYSTVVTAKRDGYSMVAIVSGADSYLERDLAAGDLLDAGFLAVGLEPIKINKNQLNIHYKEWGDLARKIQAELKALEDNN</sequence>
<keyword evidence="4" id="KW-0133">Cell shape</keyword>
<feature type="domain" description="Peptidase S11 D-alanyl-D-alanine carboxypeptidase A N-terminal" evidence="10">
    <location>
        <begin position="71"/>
        <end position="292"/>
    </location>
</feature>
<dbReference type="GO" id="GO:0009252">
    <property type="term" value="P:peptidoglycan biosynthetic process"/>
    <property type="evidence" value="ECO:0007669"/>
    <property type="project" value="UniProtKB-KW"/>
</dbReference>
<reference evidence="11 12" key="1">
    <citation type="journal article" date="2015" name="Nature">
        <title>rRNA introns, odd ribosomes, and small enigmatic genomes across a large radiation of phyla.</title>
        <authorList>
            <person name="Brown C.T."/>
            <person name="Hug L.A."/>
            <person name="Thomas B.C."/>
            <person name="Sharon I."/>
            <person name="Castelle C.J."/>
            <person name="Singh A."/>
            <person name="Wilkins M.J."/>
            <person name="Williams K.H."/>
            <person name="Banfield J.F."/>
        </authorList>
    </citation>
    <scope>NUCLEOTIDE SEQUENCE [LARGE SCALE GENOMIC DNA]</scope>
</reference>
<keyword evidence="11" id="KW-0121">Carboxypeptidase</keyword>
<evidence type="ECO:0000256" key="6">
    <source>
        <dbReference type="ARBA" id="ARBA00023316"/>
    </source>
</evidence>
<evidence type="ECO:0000256" key="7">
    <source>
        <dbReference type="PIRSR" id="PIRSR618044-1"/>
    </source>
</evidence>
<evidence type="ECO:0000256" key="4">
    <source>
        <dbReference type="ARBA" id="ARBA00022960"/>
    </source>
</evidence>
<evidence type="ECO:0000313" key="11">
    <source>
        <dbReference type="EMBL" id="KKS42697.1"/>
    </source>
</evidence>
<dbReference type="PANTHER" id="PTHR21581:SF6">
    <property type="entry name" value="TRAFFICKING PROTEIN PARTICLE COMPLEX SUBUNIT 12"/>
    <property type="match status" value="1"/>
</dbReference>
<dbReference type="GO" id="GO:0071555">
    <property type="term" value="P:cell wall organization"/>
    <property type="evidence" value="ECO:0007669"/>
    <property type="project" value="UniProtKB-KW"/>
</dbReference>
<proteinExistence type="inferred from homology"/>
<keyword evidence="5" id="KW-0573">Peptidoglycan synthesis</keyword>
<dbReference type="InterPro" id="IPR001967">
    <property type="entry name" value="Peptidase_S11_N"/>
</dbReference>
<keyword evidence="11" id="KW-0645">Protease</keyword>
<comment type="caution">
    <text evidence="11">The sequence shown here is derived from an EMBL/GenBank/DDBJ whole genome shotgun (WGS) entry which is preliminary data.</text>
</comment>
<evidence type="ECO:0000256" key="1">
    <source>
        <dbReference type="ARBA" id="ARBA00007164"/>
    </source>
</evidence>
<protein>
    <submittedName>
        <fullName evidence="11">D-alanyl-D-alanine carboxypeptidase</fullName>
    </submittedName>
</protein>
<dbReference type="GO" id="GO:0008360">
    <property type="term" value="P:regulation of cell shape"/>
    <property type="evidence" value="ECO:0007669"/>
    <property type="project" value="UniProtKB-KW"/>
</dbReference>
<dbReference type="Gene3D" id="3.40.710.10">
    <property type="entry name" value="DD-peptidase/beta-lactamase superfamily"/>
    <property type="match status" value="1"/>
</dbReference>
<dbReference type="GO" id="GO:0006508">
    <property type="term" value="P:proteolysis"/>
    <property type="evidence" value="ECO:0007669"/>
    <property type="project" value="InterPro"/>
</dbReference>
<accession>A0A0G0Z1P1</accession>
<dbReference type="AlphaFoldDB" id="A0A0G0Z1P1"/>
<evidence type="ECO:0000256" key="3">
    <source>
        <dbReference type="ARBA" id="ARBA00022801"/>
    </source>
</evidence>
<dbReference type="PANTHER" id="PTHR21581">
    <property type="entry name" value="D-ALANYL-D-ALANINE CARBOXYPEPTIDASE"/>
    <property type="match status" value="1"/>
</dbReference>
<evidence type="ECO:0000259" key="10">
    <source>
        <dbReference type="Pfam" id="PF00768"/>
    </source>
</evidence>
<dbReference type="GO" id="GO:0009002">
    <property type="term" value="F:serine-type D-Ala-D-Ala carboxypeptidase activity"/>
    <property type="evidence" value="ECO:0007669"/>
    <property type="project" value="InterPro"/>
</dbReference>
<evidence type="ECO:0000256" key="5">
    <source>
        <dbReference type="ARBA" id="ARBA00022984"/>
    </source>
</evidence>
<feature type="active site" evidence="7">
    <location>
        <position position="150"/>
    </location>
</feature>
<dbReference type="PRINTS" id="PR00725">
    <property type="entry name" value="DADACBPTASE1"/>
</dbReference>
<feature type="binding site" evidence="8">
    <location>
        <position position="262"/>
    </location>
    <ligand>
        <name>substrate</name>
    </ligand>
</feature>
<dbReference type="SUPFAM" id="SSF56601">
    <property type="entry name" value="beta-lactamase/transpeptidase-like"/>
    <property type="match status" value="1"/>
</dbReference>
<dbReference type="Proteomes" id="UP000033854">
    <property type="component" value="Unassembled WGS sequence"/>
</dbReference>
<evidence type="ECO:0000256" key="2">
    <source>
        <dbReference type="ARBA" id="ARBA00022729"/>
    </source>
</evidence>
<dbReference type="EMBL" id="LCDA01000007">
    <property type="protein sequence ID" value="KKS42697.1"/>
    <property type="molecule type" value="Genomic_DNA"/>
</dbReference>
<dbReference type="InterPro" id="IPR012338">
    <property type="entry name" value="Beta-lactam/transpept-like"/>
</dbReference>
<gene>
    <name evidence="11" type="ORF">UV06_C0007G0027</name>
</gene>
<evidence type="ECO:0000256" key="8">
    <source>
        <dbReference type="PIRSR" id="PIRSR618044-2"/>
    </source>
</evidence>
<feature type="active site" description="Proton acceptor" evidence="7">
    <location>
        <position position="98"/>
    </location>
</feature>
<evidence type="ECO:0000313" key="12">
    <source>
        <dbReference type="Proteomes" id="UP000033854"/>
    </source>
</evidence>
<comment type="similarity">
    <text evidence="1 9">Belongs to the peptidase S11 family.</text>
</comment>